<dbReference type="Pfam" id="PF25944">
    <property type="entry name" value="Beta-barrel_RND"/>
    <property type="match status" value="1"/>
</dbReference>
<evidence type="ECO:0000259" key="9">
    <source>
        <dbReference type="Pfam" id="PF25967"/>
    </source>
</evidence>
<evidence type="ECO:0000256" key="3">
    <source>
        <dbReference type="SAM" id="Coils"/>
    </source>
</evidence>
<feature type="chain" id="PRO_5030978251" evidence="5">
    <location>
        <begin position="30"/>
        <end position="413"/>
    </location>
</feature>
<feature type="domain" description="Multidrug resistance protein MdtA-like alpha-helical hairpin" evidence="6">
    <location>
        <begin position="114"/>
        <end position="183"/>
    </location>
</feature>
<evidence type="ECO:0000313" key="11">
    <source>
        <dbReference type="Proteomes" id="UP000450676"/>
    </source>
</evidence>
<dbReference type="Gene3D" id="2.40.50.100">
    <property type="match status" value="1"/>
</dbReference>
<feature type="compositionally biased region" description="Low complexity" evidence="4">
    <location>
        <begin position="402"/>
        <end position="413"/>
    </location>
</feature>
<keyword evidence="3" id="KW-0175">Coiled coil</keyword>
<evidence type="ECO:0000256" key="5">
    <source>
        <dbReference type="SAM" id="SignalP"/>
    </source>
</evidence>
<feature type="domain" description="Multidrug resistance protein MdtA-like beta-barrel" evidence="8">
    <location>
        <begin position="227"/>
        <end position="299"/>
    </location>
</feature>
<proteinExistence type="inferred from homology"/>
<dbReference type="GO" id="GO:0046677">
    <property type="term" value="P:response to antibiotic"/>
    <property type="evidence" value="ECO:0007669"/>
    <property type="project" value="TreeGrafter"/>
</dbReference>
<dbReference type="GO" id="GO:0030313">
    <property type="term" value="C:cell envelope"/>
    <property type="evidence" value="ECO:0007669"/>
    <property type="project" value="UniProtKB-SubCell"/>
</dbReference>
<dbReference type="GO" id="GO:0005886">
    <property type="term" value="C:plasma membrane"/>
    <property type="evidence" value="ECO:0007669"/>
    <property type="project" value="TreeGrafter"/>
</dbReference>
<dbReference type="SUPFAM" id="SSF111369">
    <property type="entry name" value="HlyD-like secretion proteins"/>
    <property type="match status" value="1"/>
</dbReference>
<organism evidence="10 11">
    <name type="scientific">Pseudoduganella aquatica</name>
    <dbReference type="NCBI Taxonomy" id="2660641"/>
    <lineage>
        <taxon>Bacteria</taxon>
        <taxon>Pseudomonadati</taxon>
        <taxon>Pseudomonadota</taxon>
        <taxon>Betaproteobacteria</taxon>
        <taxon>Burkholderiales</taxon>
        <taxon>Oxalobacteraceae</taxon>
        <taxon>Telluria group</taxon>
        <taxon>Pseudoduganella</taxon>
    </lineage>
</organism>
<evidence type="ECO:0000259" key="8">
    <source>
        <dbReference type="Pfam" id="PF25944"/>
    </source>
</evidence>
<dbReference type="FunFam" id="2.40.420.20:FF:000001">
    <property type="entry name" value="Efflux RND transporter periplasmic adaptor subunit"/>
    <property type="match status" value="1"/>
</dbReference>
<feature type="domain" description="Multidrug resistance protein MdtA-like barrel-sandwich hybrid" evidence="7">
    <location>
        <begin position="74"/>
        <end position="214"/>
    </location>
</feature>
<protein>
    <submittedName>
        <fullName evidence="10">Efflux RND transporter periplasmic adaptor subunit</fullName>
    </submittedName>
</protein>
<dbReference type="Gene3D" id="1.10.287.470">
    <property type="entry name" value="Helix hairpin bin"/>
    <property type="match status" value="1"/>
</dbReference>
<gene>
    <name evidence="10" type="ORF">GTP77_18200</name>
</gene>
<keyword evidence="11" id="KW-1185">Reference proteome</keyword>
<keyword evidence="5" id="KW-0732">Signal</keyword>
<dbReference type="InterPro" id="IPR058625">
    <property type="entry name" value="MdtA-like_BSH"/>
</dbReference>
<feature type="signal peptide" evidence="5">
    <location>
        <begin position="1"/>
        <end position="29"/>
    </location>
</feature>
<dbReference type="GO" id="GO:0022857">
    <property type="term" value="F:transmembrane transporter activity"/>
    <property type="evidence" value="ECO:0007669"/>
    <property type="project" value="InterPro"/>
</dbReference>
<evidence type="ECO:0000259" key="6">
    <source>
        <dbReference type="Pfam" id="PF25876"/>
    </source>
</evidence>
<comment type="similarity">
    <text evidence="2">Belongs to the membrane fusion protein (MFP) (TC 8.A.1) family.</text>
</comment>
<feature type="coiled-coil region" evidence="3">
    <location>
        <begin position="114"/>
        <end position="179"/>
    </location>
</feature>
<dbReference type="Pfam" id="PF25876">
    <property type="entry name" value="HH_MFP_RND"/>
    <property type="match status" value="1"/>
</dbReference>
<dbReference type="PANTHER" id="PTHR30158">
    <property type="entry name" value="ACRA/E-RELATED COMPONENT OF DRUG EFFLUX TRANSPORTER"/>
    <property type="match status" value="1"/>
</dbReference>
<dbReference type="InterPro" id="IPR058627">
    <property type="entry name" value="MdtA-like_C"/>
</dbReference>
<comment type="caution">
    <text evidence="10">The sequence shown here is derived from an EMBL/GenBank/DDBJ whole genome shotgun (WGS) entry which is preliminary data.</text>
</comment>
<evidence type="ECO:0000256" key="2">
    <source>
        <dbReference type="ARBA" id="ARBA00009477"/>
    </source>
</evidence>
<evidence type="ECO:0000256" key="4">
    <source>
        <dbReference type="SAM" id="MobiDB-lite"/>
    </source>
</evidence>
<dbReference type="InterPro" id="IPR006143">
    <property type="entry name" value="RND_pump_MFP"/>
</dbReference>
<dbReference type="EMBL" id="WWCU01000021">
    <property type="protein sequence ID" value="MYN09256.1"/>
    <property type="molecule type" value="Genomic_DNA"/>
</dbReference>
<reference evidence="10 11" key="1">
    <citation type="submission" date="2019-12" db="EMBL/GenBank/DDBJ databases">
        <title>Novel species isolated from a subtropical stream in China.</title>
        <authorList>
            <person name="Lu H."/>
        </authorList>
    </citation>
    <scope>NUCLEOTIDE SEQUENCE [LARGE SCALE GENOMIC DNA]</scope>
    <source>
        <strain evidence="10 11">FT127W</strain>
    </source>
</reference>
<dbReference type="PROSITE" id="PS51257">
    <property type="entry name" value="PROKAR_LIPOPROTEIN"/>
    <property type="match status" value="1"/>
</dbReference>
<feature type="domain" description="Multidrug resistance protein MdtA-like C-terminal permuted SH3" evidence="9">
    <location>
        <begin position="307"/>
        <end position="367"/>
    </location>
</feature>
<dbReference type="Proteomes" id="UP000450676">
    <property type="component" value="Unassembled WGS sequence"/>
</dbReference>
<feature type="region of interest" description="Disordered" evidence="4">
    <location>
        <begin position="386"/>
        <end position="413"/>
    </location>
</feature>
<dbReference type="AlphaFoldDB" id="A0A7X4HDI3"/>
<dbReference type="PANTHER" id="PTHR30158:SF10">
    <property type="entry name" value="CATION EFFLUX PUMP"/>
    <property type="match status" value="1"/>
</dbReference>
<dbReference type="Gene3D" id="2.40.420.20">
    <property type="match status" value="1"/>
</dbReference>
<dbReference type="InterPro" id="IPR058624">
    <property type="entry name" value="MdtA-like_HH"/>
</dbReference>
<evidence type="ECO:0000259" key="7">
    <source>
        <dbReference type="Pfam" id="PF25917"/>
    </source>
</evidence>
<dbReference type="Pfam" id="PF25967">
    <property type="entry name" value="RND-MFP_C"/>
    <property type="match status" value="1"/>
</dbReference>
<comment type="subcellular location">
    <subcellularLocation>
        <location evidence="1">Cell envelope</location>
    </subcellularLocation>
</comment>
<dbReference type="RefSeq" id="WP_161073560.1">
    <property type="nucleotide sequence ID" value="NZ_CP086370.1"/>
</dbReference>
<evidence type="ECO:0000256" key="1">
    <source>
        <dbReference type="ARBA" id="ARBA00004196"/>
    </source>
</evidence>
<dbReference type="InterPro" id="IPR058626">
    <property type="entry name" value="MdtA-like_b-barrel"/>
</dbReference>
<accession>A0A7X4HDI3</accession>
<dbReference type="NCBIfam" id="TIGR01730">
    <property type="entry name" value="RND_mfp"/>
    <property type="match status" value="1"/>
</dbReference>
<sequence>MKTEKNFTAMLRPLAAALVVAGVAAVSLAGCDTANGKTAEAPAAGGPPISAAAVVEKSVTETQEFSGRLEAIERVEIRSRVSGFITAVNFKPGSLVKKGDVLFQIDARPYQAELSRAEAAANSARAKADLAKLELARAEKLLADKAIAQREYDEKSSSLKELDANARAASAQAEAARLNVAYTQVVSPINGRVSKAEITLGNLVDASAVLTSVVSLDKIYASFDGDEDTYLRVGSSAAKGQPVTVKVGLANETGFPHEGKLEFVDNQLDPRSGSVRMRATFTNADNVLVPGLFARVQLEGAGSGKPALLINDRAVGTDQNRKFVFVVGADSKAEYRPVTLGPQIDGLRVVRDGLKPGEKIVVNGLQRVRPGSPVTAEIVKMDFDPLAPAPAKPEAKKDEKVAAASTKAGTASK</sequence>
<dbReference type="Pfam" id="PF25917">
    <property type="entry name" value="BSH_RND"/>
    <property type="match status" value="1"/>
</dbReference>
<name>A0A7X4HDI3_9BURK</name>
<dbReference type="Gene3D" id="2.40.30.170">
    <property type="match status" value="1"/>
</dbReference>
<evidence type="ECO:0000313" key="10">
    <source>
        <dbReference type="EMBL" id="MYN09256.1"/>
    </source>
</evidence>